<feature type="binding site" description="axial binding residue" evidence="14">
    <location>
        <position position="428"/>
    </location>
    <ligand>
        <name>heme</name>
        <dbReference type="ChEBI" id="CHEBI:30413"/>
    </ligand>
    <ligandPart>
        <name>Fe</name>
        <dbReference type="ChEBI" id="CHEBI:18248"/>
    </ligandPart>
</feature>
<evidence type="ECO:0000256" key="11">
    <source>
        <dbReference type="ARBA" id="ARBA00023136"/>
    </source>
</evidence>
<comment type="pathway">
    <text evidence="3">Lipid metabolism; bile acid biosynthesis.</text>
</comment>
<dbReference type="GO" id="GO:0042632">
    <property type="term" value="P:cholesterol homeostasis"/>
    <property type="evidence" value="ECO:0007669"/>
    <property type="project" value="TreeGrafter"/>
</dbReference>
<dbReference type="PANTHER" id="PTHR24304:SF4">
    <property type="entry name" value="CYTOCHROME P450"/>
    <property type="match status" value="1"/>
</dbReference>
<keyword evidence="10" id="KW-0443">Lipid metabolism</keyword>
<comment type="cofactor">
    <cofactor evidence="1 13 14">
        <name>heme</name>
        <dbReference type="ChEBI" id="CHEBI:30413"/>
    </cofactor>
</comment>
<evidence type="ECO:0008006" key="20">
    <source>
        <dbReference type="Google" id="ProtNLM"/>
    </source>
</evidence>
<evidence type="ECO:0000256" key="8">
    <source>
        <dbReference type="ARBA" id="ARBA00023002"/>
    </source>
</evidence>
<dbReference type="InterPro" id="IPR017972">
    <property type="entry name" value="Cyt_P450_CS"/>
</dbReference>
<dbReference type="Gene3D" id="1.10.630.10">
    <property type="entry name" value="Cytochrome P450"/>
    <property type="match status" value="1"/>
</dbReference>
<evidence type="ECO:0000256" key="16">
    <source>
        <dbReference type="RuleBase" id="RU000461"/>
    </source>
</evidence>
<comment type="caution">
    <text evidence="17">The sequence shown here is derived from an EMBL/GenBank/DDBJ whole genome shotgun (WGS) entry which is preliminary data.</text>
</comment>
<dbReference type="GO" id="GO:0020037">
    <property type="term" value="F:heme binding"/>
    <property type="evidence" value="ECO:0007669"/>
    <property type="project" value="InterPro"/>
</dbReference>
<keyword evidence="9 13" id="KW-0408">Iron</keyword>
<dbReference type="Pfam" id="PF00067">
    <property type="entry name" value="p450"/>
    <property type="match status" value="1"/>
</dbReference>
<evidence type="ECO:0000256" key="4">
    <source>
        <dbReference type="ARBA" id="ARBA00010617"/>
    </source>
</evidence>
<protein>
    <recommendedName>
        <fullName evidence="20">Cytochrome P450</fullName>
    </recommendedName>
</protein>
<dbReference type="AlphaFoldDB" id="A0A8S2EH38"/>
<dbReference type="PRINTS" id="PR00465">
    <property type="entry name" value="EP450IV"/>
</dbReference>
<dbReference type="PANTHER" id="PTHR24304">
    <property type="entry name" value="CYTOCHROME P450 FAMILY 7"/>
    <property type="match status" value="1"/>
</dbReference>
<proteinExistence type="inferred from homology"/>
<dbReference type="EMBL" id="CAJOBA010029448">
    <property type="protein sequence ID" value="CAF3950412.1"/>
    <property type="molecule type" value="Genomic_DNA"/>
</dbReference>
<evidence type="ECO:0000256" key="14">
    <source>
        <dbReference type="PIRSR" id="PIRSR000047-1"/>
    </source>
</evidence>
<accession>A0A8S2EH38</accession>
<dbReference type="Proteomes" id="UP000682733">
    <property type="component" value="Unassembled WGS sequence"/>
</dbReference>
<dbReference type="InterPro" id="IPR050529">
    <property type="entry name" value="CYP450_sterol_14alpha_dmase"/>
</dbReference>
<evidence type="ECO:0000256" key="7">
    <source>
        <dbReference type="ARBA" id="ARBA00022824"/>
    </source>
</evidence>
<evidence type="ECO:0000313" key="18">
    <source>
        <dbReference type="EMBL" id="CAF3950412.1"/>
    </source>
</evidence>
<comment type="subcellular location">
    <subcellularLocation>
        <location evidence="2 13">Endoplasmic reticulum membrane</location>
    </subcellularLocation>
</comment>
<dbReference type="GO" id="GO:0016705">
    <property type="term" value="F:oxidoreductase activity, acting on paired donors, with incorporation or reduction of molecular oxygen"/>
    <property type="evidence" value="ECO:0007669"/>
    <property type="project" value="InterPro"/>
</dbReference>
<dbReference type="GO" id="GO:0005789">
    <property type="term" value="C:endoplasmic reticulum membrane"/>
    <property type="evidence" value="ECO:0007669"/>
    <property type="project" value="UniProtKB-SubCell"/>
</dbReference>
<gene>
    <name evidence="17" type="ORF">OVA965_LOCUS21432</name>
    <name evidence="18" type="ORF">TMI583_LOCUS22076</name>
</gene>
<evidence type="ECO:0000313" key="17">
    <source>
        <dbReference type="EMBL" id="CAF1147446.1"/>
    </source>
</evidence>
<dbReference type="InterPro" id="IPR001128">
    <property type="entry name" value="Cyt_P450"/>
</dbReference>
<keyword evidence="8 16" id="KW-0560">Oxidoreductase</keyword>
<evidence type="ECO:0000256" key="12">
    <source>
        <dbReference type="ARBA" id="ARBA00023221"/>
    </source>
</evidence>
<evidence type="ECO:0000256" key="3">
    <source>
        <dbReference type="ARBA" id="ARBA00004860"/>
    </source>
</evidence>
<keyword evidence="7 13" id="KW-0256">Endoplasmic reticulum</keyword>
<dbReference type="InterPro" id="IPR002403">
    <property type="entry name" value="Cyt_P450_E_grp-IV"/>
</dbReference>
<dbReference type="InterPro" id="IPR024204">
    <property type="entry name" value="Cyt_P450_CYP7A1-type"/>
</dbReference>
<evidence type="ECO:0000256" key="15">
    <source>
        <dbReference type="PIRSR" id="PIRSR000047-2"/>
    </source>
</evidence>
<evidence type="ECO:0000256" key="10">
    <source>
        <dbReference type="ARBA" id="ARBA00023098"/>
    </source>
</evidence>
<dbReference type="SUPFAM" id="SSF48264">
    <property type="entry name" value="Cytochrome P450"/>
    <property type="match status" value="1"/>
</dbReference>
<name>A0A8S2EH38_9BILA</name>
<evidence type="ECO:0000256" key="1">
    <source>
        <dbReference type="ARBA" id="ARBA00001971"/>
    </source>
</evidence>
<sequence>MLALIISFILILITSFIVIKPLIDKLYSVPNEPKYIHSYIPILGFALQFGANPIEFIKSLHSKYGKSFTISMTSRRFVYLNDEQTYLTKVLKSPDLSIDGFLEEIAVRGIGINRECLSNENIQKIIVKQFHQYLFGDELQLLNKKVYDYIIHTMKEDANKNQDKIVNLFDFFNEIMVYAGAAALYGETFANEQRNTKPSLYEAFITFEKAFALGITGLPFLSILFSSTIKKRSDFIDKFSSLKLNNGESNLIQSRAELFSSDAYKHIFTKHDVGCLQGSLLWAAVSNTAPMSCWAVIDLLLHPEAFEAVKQELNEINQDSSENRLPIYDKETLSKLKILDSCITETMRHTVQTSAQRQAINDTSIECLDGTIIGLRKNDIIIYPAFVKHFDPNLFGSNPYEYQYDRFVKKSNQKVPSVMLFGCGNRMCPGRLLAFGEIKLLVALIIQHMNIEFVSMDEKYRQECCKQLPYDYSKFISSGGPKKGHKDKFMIKYSYKNF</sequence>
<dbReference type="PROSITE" id="PS00086">
    <property type="entry name" value="CYTOCHROME_P450"/>
    <property type="match status" value="1"/>
</dbReference>
<dbReference type="GO" id="GO:0006699">
    <property type="term" value="P:bile acid biosynthetic process"/>
    <property type="evidence" value="ECO:0007669"/>
    <property type="project" value="TreeGrafter"/>
</dbReference>
<dbReference type="PIRSF" id="PIRSF000047">
    <property type="entry name" value="Cytochrome_CYPVIIA1"/>
    <property type="match status" value="1"/>
</dbReference>
<dbReference type="GO" id="GO:0005506">
    <property type="term" value="F:iron ion binding"/>
    <property type="evidence" value="ECO:0007669"/>
    <property type="project" value="InterPro"/>
</dbReference>
<keyword evidence="5 13" id="KW-0349">Heme</keyword>
<reference evidence="17" key="1">
    <citation type="submission" date="2021-02" db="EMBL/GenBank/DDBJ databases">
        <authorList>
            <person name="Nowell W R."/>
        </authorList>
    </citation>
    <scope>NUCLEOTIDE SEQUENCE</scope>
</reference>
<dbReference type="Proteomes" id="UP000677228">
    <property type="component" value="Unassembled WGS sequence"/>
</dbReference>
<feature type="binding site" evidence="15">
    <location>
        <position position="287"/>
    </location>
    <ligand>
        <name>substrate</name>
    </ligand>
</feature>
<dbReference type="InterPro" id="IPR036396">
    <property type="entry name" value="Cyt_P450_sf"/>
</dbReference>
<evidence type="ECO:0000256" key="2">
    <source>
        <dbReference type="ARBA" id="ARBA00004586"/>
    </source>
</evidence>
<keyword evidence="6 13" id="KW-0479">Metal-binding</keyword>
<evidence type="ECO:0000256" key="13">
    <source>
        <dbReference type="PIRNR" id="PIRNR000047"/>
    </source>
</evidence>
<keyword evidence="11 13" id="KW-0472">Membrane</keyword>
<dbReference type="GO" id="GO:0008395">
    <property type="term" value="F:steroid hydroxylase activity"/>
    <property type="evidence" value="ECO:0007669"/>
    <property type="project" value="TreeGrafter"/>
</dbReference>
<keyword evidence="16" id="KW-0503">Monooxygenase</keyword>
<organism evidence="17 19">
    <name type="scientific">Didymodactylos carnosus</name>
    <dbReference type="NCBI Taxonomy" id="1234261"/>
    <lineage>
        <taxon>Eukaryota</taxon>
        <taxon>Metazoa</taxon>
        <taxon>Spiralia</taxon>
        <taxon>Gnathifera</taxon>
        <taxon>Rotifera</taxon>
        <taxon>Eurotatoria</taxon>
        <taxon>Bdelloidea</taxon>
        <taxon>Philodinida</taxon>
        <taxon>Philodinidae</taxon>
        <taxon>Didymodactylos</taxon>
    </lineage>
</organism>
<keyword evidence="12" id="KW-0753">Steroid metabolism</keyword>
<feature type="binding site" evidence="15">
    <location>
        <position position="108"/>
    </location>
    <ligand>
        <name>substrate</name>
    </ligand>
</feature>
<evidence type="ECO:0000256" key="9">
    <source>
        <dbReference type="ARBA" id="ARBA00023004"/>
    </source>
</evidence>
<evidence type="ECO:0000256" key="6">
    <source>
        <dbReference type="ARBA" id="ARBA00022723"/>
    </source>
</evidence>
<evidence type="ECO:0000256" key="5">
    <source>
        <dbReference type="ARBA" id="ARBA00022617"/>
    </source>
</evidence>
<evidence type="ECO:0000313" key="19">
    <source>
        <dbReference type="Proteomes" id="UP000677228"/>
    </source>
</evidence>
<comment type="similarity">
    <text evidence="4 13 16">Belongs to the cytochrome P450 family.</text>
</comment>
<dbReference type="EMBL" id="CAJNOK010011746">
    <property type="protein sequence ID" value="CAF1147446.1"/>
    <property type="molecule type" value="Genomic_DNA"/>
</dbReference>